<dbReference type="EMBL" id="PYAW01000008">
    <property type="protein sequence ID" value="PSL43487.1"/>
    <property type="molecule type" value="Genomic_DNA"/>
</dbReference>
<dbReference type="Proteomes" id="UP000240971">
    <property type="component" value="Unassembled WGS sequence"/>
</dbReference>
<gene>
    <name evidence="2" type="ORF">CLV51_108179</name>
</gene>
<accession>A0A2P8HB90</accession>
<evidence type="ECO:0000313" key="2">
    <source>
        <dbReference type="EMBL" id="PSL43487.1"/>
    </source>
</evidence>
<proteinExistence type="predicted"/>
<comment type="caution">
    <text evidence="2">The sequence shown here is derived from an EMBL/GenBank/DDBJ whole genome shotgun (WGS) entry which is preliminary data.</text>
</comment>
<dbReference type="RefSeq" id="WP_106531087.1">
    <property type="nucleotide sequence ID" value="NZ_PYAW01000008.1"/>
</dbReference>
<organism evidence="2 3">
    <name type="scientific">Chitinophaga niastensis</name>
    <dbReference type="NCBI Taxonomy" id="536980"/>
    <lineage>
        <taxon>Bacteria</taxon>
        <taxon>Pseudomonadati</taxon>
        <taxon>Bacteroidota</taxon>
        <taxon>Chitinophagia</taxon>
        <taxon>Chitinophagales</taxon>
        <taxon>Chitinophagaceae</taxon>
        <taxon>Chitinophaga</taxon>
    </lineage>
</organism>
<sequence length="106" mass="12293">MFFIYGRRSLCLKAFQLADIGIASDVPDFVQFEVRQEYAHLYWIPLFPIGKIWCVRKTDDKLYEVHEDLLPLLKALPHPAVSWISFLGPILIGVALLYSMVVLKFH</sequence>
<feature type="transmembrane region" description="Helical" evidence="1">
    <location>
        <begin position="80"/>
        <end position="103"/>
    </location>
</feature>
<keyword evidence="1" id="KW-1133">Transmembrane helix</keyword>
<dbReference type="AlphaFoldDB" id="A0A2P8HB90"/>
<evidence type="ECO:0000313" key="3">
    <source>
        <dbReference type="Proteomes" id="UP000240971"/>
    </source>
</evidence>
<reference evidence="2 3" key="1">
    <citation type="submission" date="2018-03" db="EMBL/GenBank/DDBJ databases">
        <title>Genomic Encyclopedia of Archaeal and Bacterial Type Strains, Phase II (KMG-II): from individual species to whole genera.</title>
        <authorList>
            <person name="Goeker M."/>
        </authorList>
    </citation>
    <scope>NUCLEOTIDE SEQUENCE [LARGE SCALE GENOMIC DNA]</scope>
    <source>
        <strain evidence="2 3">DSM 24859</strain>
    </source>
</reference>
<dbReference type="OrthoDB" id="766141at2"/>
<protein>
    <submittedName>
        <fullName evidence="2">Uncharacterized protein</fullName>
    </submittedName>
</protein>
<keyword evidence="3" id="KW-1185">Reference proteome</keyword>
<name>A0A2P8HB90_CHINA</name>
<keyword evidence="1" id="KW-0472">Membrane</keyword>
<evidence type="ECO:0000256" key="1">
    <source>
        <dbReference type="SAM" id="Phobius"/>
    </source>
</evidence>
<keyword evidence="1" id="KW-0812">Transmembrane</keyword>